<dbReference type="RefSeq" id="WP_244640093.1">
    <property type="nucleotide sequence ID" value="NZ_BMZE01000002.1"/>
</dbReference>
<sequence length="201" mass="21943">MNEKVSIHAVETLAEGWGTLRSYDITHPKTNGGSQRVKREVYDHGNAAAVLLVDPRSACVVLVRQFRLPPHLNGDNPSFVEACAGLLDGDLPEDCARREAEEETGYAPTHLEHLFDIYFSPGSLSEKCSCFIGCITQGEKHSAGGGVADESEDIEILEMTLEDATNMVAAGEILDGKTILMLQWLALNPGWMERQQASLDT</sequence>
<keyword evidence="13" id="KW-1185">Reference proteome</keyword>
<comment type="caution">
    <text evidence="12">The sequence shown here is derived from an EMBL/GenBank/DDBJ whole genome shotgun (WGS) entry which is preliminary data.</text>
</comment>
<keyword evidence="6" id="KW-0378">Hydrolase</keyword>
<dbReference type="SUPFAM" id="SSF55811">
    <property type="entry name" value="Nudix"/>
    <property type="match status" value="1"/>
</dbReference>
<organism evidence="12 13">
    <name type="scientific">Devosia pacifica</name>
    <dbReference type="NCBI Taxonomy" id="1335967"/>
    <lineage>
        <taxon>Bacteria</taxon>
        <taxon>Pseudomonadati</taxon>
        <taxon>Pseudomonadota</taxon>
        <taxon>Alphaproteobacteria</taxon>
        <taxon>Hyphomicrobiales</taxon>
        <taxon>Devosiaceae</taxon>
        <taxon>Devosia</taxon>
    </lineage>
</organism>
<feature type="short sequence motif" description="Nudix box" evidence="10">
    <location>
        <begin position="85"/>
        <end position="106"/>
    </location>
</feature>
<proteinExistence type="inferred from homology"/>
<evidence type="ECO:0000256" key="5">
    <source>
        <dbReference type="ARBA" id="ARBA00016377"/>
    </source>
</evidence>
<reference evidence="12" key="2">
    <citation type="submission" date="2020-09" db="EMBL/GenBank/DDBJ databases">
        <authorList>
            <person name="Sun Q."/>
            <person name="Kim S."/>
        </authorList>
    </citation>
    <scope>NUCLEOTIDE SEQUENCE</scope>
    <source>
        <strain evidence="12">KCTC 32437</strain>
    </source>
</reference>
<dbReference type="NCBIfam" id="TIGR00052">
    <property type="entry name" value="nudix-type nucleoside diphosphatase, YffH/AdpP family"/>
    <property type="match status" value="1"/>
</dbReference>
<feature type="binding site" evidence="9">
    <location>
        <position position="103"/>
    </location>
    <ligand>
        <name>Mg(2+)</name>
        <dbReference type="ChEBI" id="CHEBI:18420"/>
        <label>1</label>
    </ligand>
</feature>
<keyword evidence="9" id="KW-0460">Magnesium</keyword>
<comment type="cofactor">
    <cofactor evidence="2 9">
        <name>Mg(2+)</name>
        <dbReference type="ChEBI" id="CHEBI:18420"/>
    </cofactor>
</comment>
<dbReference type="EMBL" id="BMZE01000002">
    <property type="protein sequence ID" value="GHA24562.1"/>
    <property type="molecule type" value="Genomic_DNA"/>
</dbReference>
<dbReference type="GO" id="GO:0046872">
    <property type="term" value="F:metal ion binding"/>
    <property type="evidence" value="ECO:0007669"/>
    <property type="project" value="UniProtKB-KW"/>
</dbReference>
<evidence type="ECO:0000313" key="13">
    <source>
        <dbReference type="Proteomes" id="UP000646579"/>
    </source>
</evidence>
<evidence type="ECO:0000256" key="10">
    <source>
        <dbReference type="PIRSR" id="PIRSR604385-3"/>
    </source>
</evidence>
<comment type="catalytic activity">
    <reaction evidence="1">
        <text>GDP-alpha-D-mannose + H2O = alpha-D-mannose 1-phosphate + GMP + 2 H(+)</text>
        <dbReference type="Rhea" id="RHEA:27978"/>
        <dbReference type="ChEBI" id="CHEBI:15377"/>
        <dbReference type="ChEBI" id="CHEBI:15378"/>
        <dbReference type="ChEBI" id="CHEBI:57527"/>
        <dbReference type="ChEBI" id="CHEBI:58115"/>
        <dbReference type="ChEBI" id="CHEBI:58409"/>
    </reaction>
</comment>
<dbReference type="GO" id="GO:0016818">
    <property type="term" value="F:hydrolase activity, acting on acid anhydrides, in phosphorus-containing anhydrides"/>
    <property type="evidence" value="ECO:0007669"/>
    <property type="project" value="InterPro"/>
</dbReference>
<feature type="binding site" evidence="9">
    <location>
        <position position="99"/>
    </location>
    <ligand>
        <name>Mg(2+)</name>
        <dbReference type="ChEBI" id="CHEBI:18420"/>
        <label>1</label>
    </ligand>
</feature>
<dbReference type="PANTHER" id="PTHR11839:SF18">
    <property type="entry name" value="NUDIX HYDROLASE DOMAIN-CONTAINING PROTEIN"/>
    <property type="match status" value="1"/>
</dbReference>
<dbReference type="Pfam" id="PF00293">
    <property type="entry name" value="NUDIX"/>
    <property type="match status" value="1"/>
</dbReference>
<dbReference type="Proteomes" id="UP000646579">
    <property type="component" value="Unassembled WGS sequence"/>
</dbReference>
<dbReference type="GO" id="GO:0019693">
    <property type="term" value="P:ribose phosphate metabolic process"/>
    <property type="evidence" value="ECO:0007669"/>
    <property type="project" value="TreeGrafter"/>
</dbReference>
<dbReference type="PANTHER" id="PTHR11839">
    <property type="entry name" value="UDP/ADP-SUGAR PYROPHOSPHATASE"/>
    <property type="match status" value="1"/>
</dbReference>
<protein>
    <recommendedName>
        <fullName evidence="5">GDP-mannose pyrophosphatase</fullName>
    </recommendedName>
    <alternativeName>
        <fullName evidence="7">GDP-mannose hydrolase</fullName>
    </alternativeName>
    <alternativeName>
        <fullName evidence="8">GDPMK</fullName>
    </alternativeName>
</protein>
<comment type="subunit">
    <text evidence="4">Homodimer.</text>
</comment>
<dbReference type="InterPro" id="IPR015797">
    <property type="entry name" value="NUDIX_hydrolase-like_dom_sf"/>
</dbReference>
<dbReference type="GO" id="GO:0006753">
    <property type="term" value="P:nucleoside phosphate metabolic process"/>
    <property type="evidence" value="ECO:0007669"/>
    <property type="project" value="TreeGrafter"/>
</dbReference>
<evidence type="ECO:0000256" key="9">
    <source>
        <dbReference type="PIRSR" id="PIRSR604385-2"/>
    </source>
</evidence>
<gene>
    <name evidence="12" type="ORF">GCM10007989_20290</name>
</gene>
<dbReference type="AlphaFoldDB" id="A0A918VU88"/>
<dbReference type="PROSITE" id="PS51462">
    <property type="entry name" value="NUDIX"/>
    <property type="match status" value="1"/>
</dbReference>
<feature type="binding site" evidence="9">
    <location>
        <position position="84"/>
    </location>
    <ligand>
        <name>Mg(2+)</name>
        <dbReference type="ChEBI" id="CHEBI:18420"/>
        <label>1</label>
    </ligand>
</feature>
<dbReference type="CDD" id="cd24157">
    <property type="entry name" value="NUDIX_GDPMK"/>
    <property type="match status" value="1"/>
</dbReference>
<comment type="similarity">
    <text evidence="3">Belongs to the Nudix hydrolase family. NudK subfamily.</text>
</comment>
<keyword evidence="9" id="KW-0479">Metal-binding</keyword>
<feature type="binding site" evidence="9">
    <location>
        <position position="152"/>
    </location>
    <ligand>
        <name>Mg(2+)</name>
        <dbReference type="ChEBI" id="CHEBI:18420"/>
        <label>1</label>
    </ligand>
</feature>
<evidence type="ECO:0000256" key="3">
    <source>
        <dbReference type="ARBA" id="ARBA00007275"/>
    </source>
</evidence>
<accession>A0A918VU88</accession>
<evidence type="ECO:0000256" key="4">
    <source>
        <dbReference type="ARBA" id="ARBA00011738"/>
    </source>
</evidence>
<dbReference type="GO" id="GO:0005829">
    <property type="term" value="C:cytosol"/>
    <property type="evidence" value="ECO:0007669"/>
    <property type="project" value="TreeGrafter"/>
</dbReference>
<evidence type="ECO:0000259" key="11">
    <source>
        <dbReference type="PROSITE" id="PS51462"/>
    </source>
</evidence>
<dbReference type="InterPro" id="IPR004385">
    <property type="entry name" value="NDP_pyrophosphatase"/>
</dbReference>
<evidence type="ECO:0000256" key="2">
    <source>
        <dbReference type="ARBA" id="ARBA00001946"/>
    </source>
</evidence>
<evidence type="ECO:0000256" key="8">
    <source>
        <dbReference type="ARBA" id="ARBA00032272"/>
    </source>
</evidence>
<dbReference type="InterPro" id="IPR000086">
    <property type="entry name" value="NUDIX_hydrolase_dom"/>
</dbReference>
<evidence type="ECO:0000256" key="6">
    <source>
        <dbReference type="ARBA" id="ARBA00022801"/>
    </source>
</evidence>
<evidence type="ECO:0000256" key="1">
    <source>
        <dbReference type="ARBA" id="ARBA00000847"/>
    </source>
</evidence>
<evidence type="ECO:0000313" key="12">
    <source>
        <dbReference type="EMBL" id="GHA24562.1"/>
    </source>
</evidence>
<feature type="domain" description="Nudix hydrolase" evidence="11">
    <location>
        <begin position="43"/>
        <end position="181"/>
    </location>
</feature>
<dbReference type="Gene3D" id="3.90.79.10">
    <property type="entry name" value="Nucleoside Triphosphate Pyrophosphohydrolase"/>
    <property type="match status" value="1"/>
</dbReference>
<reference evidence="12" key="1">
    <citation type="journal article" date="2014" name="Int. J. Syst. Evol. Microbiol.">
        <title>Complete genome sequence of Corynebacterium casei LMG S-19264T (=DSM 44701T), isolated from a smear-ripened cheese.</title>
        <authorList>
            <consortium name="US DOE Joint Genome Institute (JGI-PGF)"/>
            <person name="Walter F."/>
            <person name="Albersmeier A."/>
            <person name="Kalinowski J."/>
            <person name="Ruckert C."/>
        </authorList>
    </citation>
    <scope>NUCLEOTIDE SEQUENCE</scope>
    <source>
        <strain evidence="12">KCTC 32437</strain>
    </source>
</reference>
<evidence type="ECO:0000256" key="7">
    <source>
        <dbReference type="ARBA" id="ARBA00032162"/>
    </source>
</evidence>
<name>A0A918VU88_9HYPH</name>